<evidence type="ECO:0000256" key="1">
    <source>
        <dbReference type="ARBA" id="ARBA00004141"/>
    </source>
</evidence>
<keyword evidence="7 8" id="KW-0472">Membrane</keyword>
<dbReference type="Proteomes" id="UP000242287">
    <property type="component" value="Unassembled WGS sequence"/>
</dbReference>
<keyword evidence="5 8" id="KW-0812">Transmembrane</keyword>
<sequence length="338" mass="39450">LFYVALAVKPASLRRLFFPPIAIINLYLISSRNEDVFGFAVTYFSKCSLATNIFVASDYLLLTDVQTEFCTKKQDTPVWSRTFFERLKWGFLVVHSPRGIGWTHDTRNGAPRAQGYHRENSITRFTINQVMRLACYLALLIGVGDTWNTWFYKNYPPVRSQPWSFRPISVLGWTIPIFLSLDGSHRLLNLILIHLRCLEPQDWVPLFGSWREGYTIRNFWGRVWHQLTRRFTLAHGEFVALRVLRFQRRTFLFYAVRVFVAFLSSAVIHAAADYVLFGECRGTFQFFLLQVLAIIVETIVLRAASQSFLVHSLGFVPWKLVGYIWVLSWFSYSLPFWT</sequence>
<keyword evidence="6 8" id="KW-1133">Transmembrane helix</keyword>
<proteinExistence type="inferred from homology"/>
<dbReference type="GO" id="GO:0006629">
    <property type="term" value="P:lipid metabolic process"/>
    <property type="evidence" value="ECO:0007669"/>
    <property type="project" value="InterPro"/>
</dbReference>
<dbReference type="PANTHER" id="PTHR31595:SF57">
    <property type="entry name" value="OS04G0481900 PROTEIN"/>
    <property type="match status" value="1"/>
</dbReference>
<feature type="transmembrane region" description="Helical" evidence="8">
    <location>
        <begin position="308"/>
        <end position="332"/>
    </location>
</feature>
<protein>
    <recommendedName>
        <fullName evidence="9">Wax synthase domain-containing protein</fullName>
    </recommendedName>
</protein>
<feature type="transmembrane region" description="Helical" evidence="8">
    <location>
        <begin position="251"/>
        <end position="272"/>
    </location>
</feature>
<keyword evidence="4" id="KW-0808">Transferase</keyword>
<comment type="pathway">
    <text evidence="2">Secondary metabolite biosynthesis.</text>
</comment>
<dbReference type="Pfam" id="PF13813">
    <property type="entry name" value="MBOAT_2"/>
    <property type="match status" value="1"/>
</dbReference>
<feature type="transmembrane region" description="Helical" evidence="8">
    <location>
        <begin position="163"/>
        <end position="181"/>
    </location>
</feature>
<feature type="transmembrane region" description="Helical" evidence="8">
    <location>
        <begin position="133"/>
        <end position="151"/>
    </location>
</feature>
<evidence type="ECO:0000256" key="6">
    <source>
        <dbReference type="ARBA" id="ARBA00022989"/>
    </source>
</evidence>
<evidence type="ECO:0000256" key="5">
    <source>
        <dbReference type="ARBA" id="ARBA00022692"/>
    </source>
</evidence>
<dbReference type="InterPro" id="IPR044851">
    <property type="entry name" value="Wax_synthase"/>
</dbReference>
<dbReference type="OrthoDB" id="1077582at2759"/>
<feature type="domain" description="Wax synthase" evidence="9">
    <location>
        <begin position="203"/>
        <end position="289"/>
    </location>
</feature>
<reference evidence="10 11" key="1">
    <citation type="submission" date="2014-02" db="EMBL/GenBank/DDBJ databases">
        <title>Transposable element dynamics among asymbiotic and ectomycorrhizal Amanita fungi.</title>
        <authorList>
            <consortium name="DOE Joint Genome Institute"/>
            <person name="Hess J."/>
            <person name="Skrede I."/>
            <person name="Wolfe B."/>
            <person name="LaButti K."/>
            <person name="Ohm R.A."/>
            <person name="Grigoriev I.V."/>
            <person name="Pringle A."/>
        </authorList>
    </citation>
    <scope>NUCLEOTIDE SEQUENCE [LARGE SCALE GENOMIC DNA]</scope>
    <source>
        <strain evidence="10 11">SKay4041</strain>
    </source>
</reference>
<dbReference type="GO" id="GO:0016020">
    <property type="term" value="C:membrane"/>
    <property type="evidence" value="ECO:0007669"/>
    <property type="project" value="UniProtKB-SubCell"/>
</dbReference>
<accession>A0A2A9NAK0</accession>
<feature type="transmembrane region" description="Helical" evidence="8">
    <location>
        <begin position="284"/>
        <end position="301"/>
    </location>
</feature>
<dbReference type="STRING" id="703135.A0A2A9NAK0"/>
<organism evidence="10 11">
    <name type="scientific">Amanita thiersii Skay4041</name>
    <dbReference type="NCBI Taxonomy" id="703135"/>
    <lineage>
        <taxon>Eukaryota</taxon>
        <taxon>Fungi</taxon>
        <taxon>Dikarya</taxon>
        <taxon>Basidiomycota</taxon>
        <taxon>Agaricomycotina</taxon>
        <taxon>Agaricomycetes</taxon>
        <taxon>Agaricomycetidae</taxon>
        <taxon>Agaricales</taxon>
        <taxon>Pluteineae</taxon>
        <taxon>Amanitaceae</taxon>
        <taxon>Amanita</taxon>
    </lineage>
</organism>
<dbReference type="AlphaFoldDB" id="A0A2A9NAK0"/>
<dbReference type="GO" id="GO:0008374">
    <property type="term" value="F:O-acyltransferase activity"/>
    <property type="evidence" value="ECO:0007669"/>
    <property type="project" value="InterPro"/>
</dbReference>
<evidence type="ECO:0000256" key="4">
    <source>
        <dbReference type="ARBA" id="ARBA00022679"/>
    </source>
</evidence>
<comment type="similarity">
    <text evidence="3">Belongs to the wax synthase family.</text>
</comment>
<comment type="subcellular location">
    <subcellularLocation>
        <location evidence="1">Membrane</location>
        <topology evidence="1">Multi-pass membrane protein</topology>
    </subcellularLocation>
</comment>
<evidence type="ECO:0000256" key="3">
    <source>
        <dbReference type="ARBA" id="ARBA00007282"/>
    </source>
</evidence>
<name>A0A2A9NAK0_9AGAR</name>
<evidence type="ECO:0000256" key="8">
    <source>
        <dbReference type="SAM" id="Phobius"/>
    </source>
</evidence>
<feature type="non-terminal residue" evidence="10">
    <location>
        <position position="1"/>
    </location>
</feature>
<keyword evidence="11" id="KW-1185">Reference proteome</keyword>
<dbReference type="PANTHER" id="PTHR31595">
    <property type="entry name" value="LONG-CHAIN-ALCOHOL O-FATTY-ACYLTRANSFERASE 3-RELATED"/>
    <property type="match status" value="1"/>
</dbReference>
<evidence type="ECO:0000313" key="10">
    <source>
        <dbReference type="EMBL" id="PFH46334.1"/>
    </source>
</evidence>
<evidence type="ECO:0000256" key="2">
    <source>
        <dbReference type="ARBA" id="ARBA00005179"/>
    </source>
</evidence>
<gene>
    <name evidence="10" type="ORF">AMATHDRAFT_120171</name>
</gene>
<dbReference type="EMBL" id="KZ302206">
    <property type="protein sequence ID" value="PFH46334.1"/>
    <property type="molecule type" value="Genomic_DNA"/>
</dbReference>
<evidence type="ECO:0000313" key="11">
    <source>
        <dbReference type="Proteomes" id="UP000242287"/>
    </source>
</evidence>
<dbReference type="InterPro" id="IPR032805">
    <property type="entry name" value="Wax_synthase_dom"/>
</dbReference>
<evidence type="ECO:0000259" key="9">
    <source>
        <dbReference type="Pfam" id="PF13813"/>
    </source>
</evidence>
<evidence type="ECO:0000256" key="7">
    <source>
        <dbReference type="ARBA" id="ARBA00023136"/>
    </source>
</evidence>
<feature type="non-terminal residue" evidence="10">
    <location>
        <position position="338"/>
    </location>
</feature>